<dbReference type="KEGG" id="mbr:MONBRDRAFT_8754"/>
<dbReference type="STRING" id="81824.A9V115"/>
<dbReference type="PANTHER" id="PTHR11239">
    <property type="entry name" value="DNA-DIRECTED RNA POLYMERASE"/>
    <property type="match status" value="1"/>
</dbReference>
<dbReference type="Gene3D" id="2.20.25.10">
    <property type="match status" value="2"/>
</dbReference>
<dbReference type="InParanoid" id="A9V115"/>
<dbReference type="SUPFAM" id="SSF57783">
    <property type="entry name" value="Zinc beta-ribbon"/>
    <property type="match status" value="1"/>
</dbReference>
<dbReference type="GeneID" id="5891545"/>
<dbReference type="GO" id="GO:0006283">
    <property type="term" value="P:transcription-coupled nucleotide-excision repair"/>
    <property type="evidence" value="ECO:0000318"/>
    <property type="project" value="GO_Central"/>
</dbReference>
<dbReference type="GO" id="GO:0006367">
    <property type="term" value="P:transcription initiation at RNA polymerase II promoter"/>
    <property type="evidence" value="ECO:0000318"/>
    <property type="project" value="GO_Central"/>
</dbReference>
<protein>
    <recommendedName>
        <fullName evidence="3">DNA-directed RNA polymerase M/15kDa subunit domain-containing protein</fullName>
    </recommendedName>
</protein>
<accession>A9V115</accession>
<reference evidence="1 2" key="1">
    <citation type="journal article" date="2008" name="Nature">
        <title>The genome of the choanoflagellate Monosiga brevicollis and the origin of metazoans.</title>
        <authorList>
            <consortium name="JGI Sequencing"/>
            <person name="King N."/>
            <person name="Westbrook M.J."/>
            <person name="Young S.L."/>
            <person name="Kuo A."/>
            <person name="Abedin M."/>
            <person name="Chapman J."/>
            <person name="Fairclough S."/>
            <person name="Hellsten U."/>
            <person name="Isogai Y."/>
            <person name="Letunic I."/>
            <person name="Marr M."/>
            <person name="Pincus D."/>
            <person name="Putnam N."/>
            <person name="Rokas A."/>
            <person name="Wright K.J."/>
            <person name="Zuzow R."/>
            <person name="Dirks W."/>
            <person name="Good M."/>
            <person name="Goodstein D."/>
            <person name="Lemons D."/>
            <person name="Li W."/>
            <person name="Lyons J.B."/>
            <person name="Morris A."/>
            <person name="Nichols S."/>
            <person name="Richter D.J."/>
            <person name="Salamov A."/>
            <person name="Bork P."/>
            <person name="Lim W.A."/>
            <person name="Manning G."/>
            <person name="Miller W.T."/>
            <person name="McGinnis W."/>
            <person name="Shapiro H."/>
            <person name="Tjian R."/>
            <person name="Grigoriev I.V."/>
            <person name="Rokhsar D."/>
        </authorList>
    </citation>
    <scope>NUCLEOTIDE SEQUENCE [LARGE SCALE GENOMIC DNA]</scope>
    <source>
        <strain evidence="2">MX1 / ATCC 50154</strain>
    </source>
</reference>
<dbReference type="PANTHER" id="PTHR11239:SF1">
    <property type="entry name" value="DNA-DIRECTED RNA POLYMERASE II SUBUNIT RPB9"/>
    <property type="match status" value="1"/>
</dbReference>
<dbReference type="Proteomes" id="UP000001357">
    <property type="component" value="Unassembled WGS sequence"/>
</dbReference>
<keyword evidence="2" id="KW-1185">Reference proteome</keyword>
<evidence type="ECO:0000313" key="2">
    <source>
        <dbReference type="Proteomes" id="UP000001357"/>
    </source>
</evidence>
<dbReference type="AlphaFoldDB" id="A9V115"/>
<evidence type="ECO:0000313" key="1">
    <source>
        <dbReference type="EMBL" id="EDQ88853.1"/>
    </source>
</evidence>
<dbReference type="FunCoup" id="A9V115">
    <property type="interactions" value="709"/>
</dbReference>
<dbReference type="GO" id="GO:0001193">
    <property type="term" value="P:maintenance of transcriptional fidelity during transcription elongation by RNA polymerase II"/>
    <property type="evidence" value="ECO:0000318"/>
    <property type="project" value="GO_Central"/>
</dbReference>
<dbReference type="GO" id="GO:0003899">
    <property type="term" value="F:DNA-directed RNA polymerase activity"/>
    <property type="evidence" value="ECO:0007669"/>
    <property type="project" value="InterPro"/>
</dbReference>
<proteinExistence type="predicted"/>
<gene>
    <name evidence="1" type="ORF">MONBRDRAFT_8754</name>
</gene>
<evidence type="ECO:0008006" key="3">
    <source>
        <dbReference type="Google" id="ProtNLM"/>
    </source>
</evidence>
<dbReference type="GO" id="GO:0005665">
    <property type="term" value="C:RNA polymerase II, core complex"/>
    <property type="evidence" value="ECO:0000318"/>
    <property type="project" value="GO_Central"/>
</dbReference>
<dbReference type="RefSeq" id="XP_001746466.1">
    <property type="nucleotide sequence ID" value="XM_001746414.1"/>
</dbReference>
<dbReference type="InterPro" id="IPR012164">
    <property type="entry name" value="Rpa12/Rpb9/Rpc10/TFS"/>
</dbReference>
<name>A9V115_MONBE</name>
<sequence>MGLFLRHANSNNMLAPMEKNNEESGEFKLVYTCKYCRKYEEDADNNCTYVSRAIQEVDNLAQINADVRDDPTLPHEDDIECPKCSVKDAVFFQAQSHRDQVGPDAGKGHDQPLWPDMSLFMILRCAIAPSL</sequence>
<organism evidence="1 2">
    <name type="scientific">Monosiga brevicollis</name>
    <name type="common">Choanoflagellate</name>
    <dbReference type="NCBI Taxonomy" id="81824"/>
    <lineage>
        <taxon>Eukaryota</taxon>
        <taxon>Choanoflagellata</taxon>
        <taxon>Craspedida</taxon>
        <taxon>Salpingoecidae</taxon>
        <taxon>Monosiga</taxon>
    </lineage>
</organism>
<dbReference type="eggNOG" id="KOG2691">
    <property type="taxonomic scope" value="Eukaryota"/>
</dbReference>
<dbReference type="EMBL" id="CH991553">
    <property type="protein sequence ID" value="EDQ88853.1"/>
    <property type="molecule type" value="Genomic_DNA"/>
</dbReference>